<keyword evidence="10 18" id="KW-0430">Lectin</keyword>
<dbReference type="CDD" id="cd02510">
    <property type="entry name" value="pp-GalNAc-T"/>
    <property type="match status" value="1"/>
</dbReference>
<comment type="subcellular location">
    <subcellularLocation>
        <location evidence="2 18">Golgi apparatus membrane</location>
        <topology evidence="2 18">Single-pass type II membrane protein</topology>
    </subcellularLocation>
</comment>
<dbReference type="GO" id="GO:0000139">
    <property type="term" value="C:Golgi membrane"/>
    <property type="evidence" value="ECO:0007669"/>
    <property type="project" value="UniProtKB-SubCell"/>
</dbReference>
<evidence type="ECO:0000256" key="17">
    <source>
        <dbReference type="ARBA" id="ARBA00023211"/>
    </source>
</evidence>
<evidence type="ECO:0000256" key="11">
    <source>
        <dbReference type="ARBA" id="ARBA00022968"/>
    </source>
</evidence>
<protein>
    <recommendedName>
        <fullName evidence="5 18">Polypeptide N-acetylgalactosaminyltransferase</fullName>
        <ecNumber evidence="18">2.4.1.-</ecNumber>
    </recommendedName>
    <alternativeName>
        <fullName evidence="18">Protein-UDP acetylgalactosaminyltransferase</fullName>
    </alternativeName>
</protein>
<dbReference type="GO" id="GO:0046872">
    <property type="term" value="F:metal ion binding"/>
    <property type="evidence" value="ECO:0007669"/>
    <property type="project" value="UniProtKB-KW"/>
</dbReference>
<reference evidence="20" key="2">
    <citation type="submission" date="2016-06" db="EMBL/GenBank/DDBJ databases">
        <title>The genome of a short-lived fish provides insights into sex chromosome evolution and the genetic control of aging.</title>
        <authorList>
            <person name="Reichwald K."/>
            <person name="Felder M."/>
            <person name="Petzold A."/>
            <person name="Koch P."/>
            <person name="Groth M."/>
            <person name="Platzer M."/>
        </authorList>
    </citation>
    <scope>NUCLEOTIDE SEQUENCE</scope>
    <source>
        <tissue evidence="20">Brain</tissue>
    </source>
</reference>
<organism evidence="20">
    <name type="scientific">Nothobranchius korthausae</name>
    <dbReference type="NCBI Taxonomy" id="1143690"/>
    <lineage>
        <taxon>Eukaryota</taxon>
        <taxon>Metazoa</taxon>
        <taxon>Chordata</taxon>
        <taxon>Craniata</taxon>
        <taxon>Vertebrata</taxon>
        <taxon>Euteleostomi</taxon>
        <taxon>Actinopterygii</taxon>
        <taxon>Neopterygii</taxon>
        <taxon>Teleostei</taxon>
        <taxon>Neoteleostei</taxon>
        <taxon>Acanthomorphata</taxon>
        <taxon>Ovalentaria</taxon>
        <taxon>Atherinomorphae</taxon>
        <taxon>Cyprinodontiformes</taxon>
        <taxon>Nothobranchiidae</taxon>
        <taxon>Nothobranchius</taxon>
    </lineage>
</organism>
<dbReference type="PANTHER" id="PTHR11675">
    <property type="entry name" value="N-ACETYLGALACTOSAMINYLTRANSFERASE"/>
    <property type="match status" value="1"/>
</dbReference>
<evidence type="ECO:0000256" key="9">
    <source>
        <dbReference type="ARBA" id="ARBA00022723"/>
    </source>
</evidence>
<feature type="domain" description="Ricin B lectin" evidence="19">
    <location>
        <begin position="523"/>
        <end position="640"/>
    </location>
</feature>
<dbReference type="GO" id="GO:0006493">
    <property type="term" value="P:protein O-linked glycosylation"/>
    <property type="evidence" value="ECO:0007669"/>
    <property type="project" value="TreeGrafter"/>
</dbReference>
<dbReference type="GO" id="GO:0030246">
    <property type="term" value="F:carbohydrate binding"/>
    <property type="evidence" value="ECO:0007669"/>
    <property type="project" value="UniProtKB-KW"/>
</dbReference>
<evidence type="ECO:0000256" key="2">
    <source>
        <dbReference type="ARBA" id="ARBA00004323"/>
    </source>
</evidence>
<dbReference type="InterPro" id="IPR035992">
    <property type="entry name" value="Ricin_B-like_lectins"/>
</dbReference>
<dbReference type="InterPro" id="IPR000772">
    <property type="entry name" value="Ricin_B_lectin"/>
</dbReference>
<comment type="cofactor">
    <cofactor evidence="1 18">
        <name>Mn(2+)</name>
        <dbReference type="ChEBI" id="CHEBI:29035"/>
    </cofactor>
</comment>
<accession>A0A1A8HDE7</accession>
<evidence type="ECO:0000256" key="5">
    <source>
        <dbReference type="ARBA" id="ARBA00012644"/>
    </source>
</evidence>
<keyword evidence="12 18" id="KW-1133">Transmembrane helix</keyword>
<dbReference type="Gene3D" id="2.80.10.50">
    <property type="match status" value="1"/>
</dbReference>
<dbReference type="FunFam" id="2.80.10.50:FF:000019">
    <property type="entry name" value="Polypeptide N-acetylgalactosaminyltransferase"/>
    <property type="match status" value="1"/>
</dbReference>
<evidence type="ECO:0000256" key="15">
    <source>
        <dbReference type="ARBA" id="ARBA00023157"/>
    </source>
</evidence>
<evidence type="ECO:0000256" key="13">
    <source>
        <dbReference type="ARBA" id="ARBA00023034"/>
    </source>
</evidence>
<dbReference type="InterPro" id="IPR045885">
    <property type="entry name" value="GalNAc-T"/>
</dbReference>
<evidence type="ECO:0000256" key="4">
    <source>
        <dbReference type="ARBA" id="ARBA00005680"/>
    </source>
</evidence>
<keyword evidence="13 18" id="KW-0333">Golgi apparatus</keyword>
<keyword evidence="11" id="KW-0735">Signal-anchor</keyword>
<gene>
    <name evidence="20" type="primary">GALNT7</name>
</gene>
<keyword evidence="16" id="KW-0325">Glycoprotein</keyword>
<reference evidence="20" key="1">
    <citation type="submission" date="2016-05" db="EMBL/GenBank/DDBJ databases">
        <authorList>
            <person name="Lavstsen T."/>
            <person name="Jespersen J.S."/>
        </authorList>
    </citation>
    <scope>NUCLEOTIDE SEQUENCE</scope>
    <source>
        <tissue evidence="20">Brain</tissue>
    </source>
</reference>
<comment type="pathway">
    <text evidence="3 18">Protein modification; protein glycosylation.</text>
</comment>
<evidence type="ECO:0000256" key="18">
    <source>
        <dbReference type="RuleBase" id="RU361242"/>
    </source>
</evidence>
<evidence type="ECO:0000313" key="20">
    <source>
        <dbReference type="EMBL" id="SBQ81387.1"/>
    </source>
</evidence>
<dbReference type="GO" id="GO:0004653">
    <property type="term" value="F:polypeptide N-acetylgalactosaminyltransferase activity"/>
    <property type="evidence" value="ECO:0007669"/>
    <property type="project" value="TreeGrafter"/>
</dbReference>
<dbReference type="CDD" id="cd23437">
    <property type="entry name" value="beta-trefoil_Ricin_GALNT7"/>
    <property type="match status" value="1"/>
</dbReference>
<evidence type="ECO:0000256" key="3">
    <source>
        <dbReference type="ARBA" id="ARBA00004922"/>
    </source>
</evidence>
<dbReference type="SUPFAM" id="SSF53448">
    <property type="entry name" value="Nucleotide-diphospho-sugar transferases"/>
    <property type="match status" value="1"/>
</dbReference>
<evidence type="ECO:0000256" key="1">
    <source>
        <dbReference type="ARBA" id="ARBA00001936"/>
    </source>
</evidence>
<comment type="similarity">
    <text evidence="4 18">Belongs to the glycosyltransferase 2 family. GalNAc-T subfamily.</text>
</comment>
<dbReference type="EMBL" id="HAEC01013170">
    <property type="protein sequence ID" value="SBQ81387.1"/>
    <property type="molecule type" value="Transcribed_RNA"/>
</dbReference>
<dbReference type="AlphaFoldDB" id="A0A1A8HDE7"/>
<evidence type="ECO:0000256" key="7">
    <source>
        <dbReference type="ARBA" id="ARBA00022679"/>
    </source>
</evidence>
<keyword evidence="14 18" id="KW-0472">Membrane</keyword>
<dbReference type="InterPro" id="IPR029044">
    <property type="entry name" value="Nucleotide-diphossugar_trans"/>
</dbReference>
<proteinExistence type="inferred from homology"/>
<dbReference type="SMART" id="SM00458">
    <property type="entry name" value="RICIN"/>
    <property type="match status" value="1"/>
</dbReference>
<dbReference type="Pfam" id="PF00652">
    <property type="entry name" value="Ricin_B_lectin"/>
    <property type="match status" value="1"/>
</dbReference>
<keyword evidence="6 18" id="KW-0328">Glycosyltransferase</keyword>
<dbReference type="PROSITE" id="PS50231">
    <property type="entry name" value="RICIN_B_LECTIN"/>
    <property type="match status" value="1"/>
</dbReference>
<keyword evidence="15 18" id="KW-1015">Disulfide bond</keyword>
<dbReference type="Gene3D" id="3.90.550.10">
    <property type="entry name" value="Spore Coat Polysaccharide Biosynthesis Protein SpsA, Chain A"/>
    <property type="match status" value="1"/>
</dbReference>
<evidence type="ECO:0000256" key="10">
    <source>
        <dbReference type="ARBA" id="ARBA00022734"/>
    </source>
</evidence>
<name>A0A1A8HDE7_9TELE</name>
<dbReference type="InterPro" id="IPR001173">
    <property type="entry name" value="Glyco_trans_2-like"/>
</dbReference>
<evidence type="ECO:0000256" key="16">
    <source>
        <dbReference type="ARBA" id="ARBA00023180"/>
    </source>
</evidence>
<evidence type="ECO:0000259" key="19">
    <source>
        <dbReference type="SMART" id="SM00458"/>
    </source>
</evidence>
<dbReference type="UniPathway" id="UPA00378"/>
<sequence length="645" mass="74139">MRVKVGFLLRSLLVIGTFLGLVVLWSSLSPKPNEENPFEKRQEGSLLPKGDLAVQFKPVVPWPHVEGVEVDLNSIRFKHGEANHQELDQQHNPNQVIQQQYVTFKPQTHAYNSPVLKKGILGNLEPKEPEPPGMPGGPGEGAKPFVLGPEYKDSVQASIKEFGFNMVASDMISLDRTISDIRHEECRYWHYDERLLTSSVIIVFHNEGWSTLMRTIHSVIKRTPRQYLAEIVMIDDFSNKVHLKERLEEYIKQWNGLVKLFRNEKREGLIQARSIGAKKATKGQVLIYLDAHCEVGINWYAPLVAPISKDRSVCTVPLIDYIDGNEYSMEPQQGGDEDGLARGAWDWSLLWKRVPLSQREKAKRKYTTLPYRSPAMAGGLFAIERDFFFELGLYDPGLQIWGGENFEISYKIWQCGGQLLFVPCSRVGHIYRLQGWQGNPPPAHVGSSPTLKNYVRVVEVWWDDYKDYFYASRPETLTLAYGDISELRQFREEHRCKSFKWFMEEIAYDIPLHYPLPPKNVEWGEIRGFETSYCIDSMGHTNGGNVEIGPCHRMGGNQLFRINEANQLMQYDQCLTRGDNSAVIITHCDQNQHTEWSYFKDLHRFTHVPTGKCLDRSDLLHKVFISDCDVSKTTQKWEMNNIVAV</sequence>
<dbReference type="FunFam" id="3.90.550.10:FF:000053">
    <property type="entry name" value="Polypeptide N-acetylgalactosaminyltransferase"/>
    <property type="match status" value="1"/>
</dbReference>
<evidence type="ECO:0000256" key="12">
    <source>
        <dbReference type="ARBA" id="ARBA00022989"/>
    </source>
</evidence>
<keyword evidence="17 18" id="KW-0464">Manganese</keyword>
<keyword evidence="9" id="KW-0479">Metal-binding</keyword>
<evidence type="ECO:0000256" key="8">
    <source>
        <dbReference type="ARBA" id="ARBA00022692"/>
    </source>
</evidence>
<evidence type="ECO:0000256" key="6">
    <source>
        <dbReference type="ARBA" id="ARBA00022676"/>
    </source>
</evidence>
<dbReference type="PANTHER" id="PTHR11675:SF68">
    <property type="entry name" value="N-ACETYLGALACTOSAMINYLTRANSFERASE 7"/>
    <property type="match status" value="1"/>
</dbReference>
<feature type="transmembrane region" description="Helical" evidence="18">
    <location>
        <begin position="7"/>
        <end position="28"/>
    </location>
</feature>
<evidence type="ECO:0000256" key="14">
    <source>
        <dbReference type="ARBA" id="ARBA00023136"/>
    </source>
</evidence>
<keyword evidence="8 18" id="KW-0812">Transmembrane</keyword>
<keyword evidence="7 18" id="KW-0808">Transferase</keyword>
<dbReference type="Pfam" id="PF00535">
    <property type="entry name" value="Glycos_transf_2"/>
    <property type="match status" value="1"/>
</dbReference>
<dbReference type="EC" id="2.4.1.-" evidence="18"/>
<dbReference type="SUPFAM" id="SSF50370">
    <property type="entry name" value="Ricin B-like lectins"/>
    <property type="match status" value="1"/>
</dbReference>